<sequence length="206" mass="22890">MNLEALEAAARELFAKYTLAGWTFGLSDSKRQLGVCKHRQKRIEIGEFYARSNPDAAVMDTLLHEIAHAIAGPGAGHGPIWKAVAIRIGATPRACDDSPDTVVPPGDWQTTCQTCQKTFHKYRRPRALSGYRCTCPARSPLVFAYTGDPAREPAVPMTAEKATKWRATCTGCGVIHRRLRRPKAGVWRCRCPQRSPLTWEFVRVTA</sequence>
<dbReference type="AlphaFoldDB" id="A0A225DRL8"/>
<dbReference type="SMART" id="SM00731">
    <property type="entry name" value="SprT"/>
    <property type="match status" value="1"/>
</dbReference>
<gene>
    <name evidence="2" type="ORF">FRUB_03342</name>
</gene>
<accession>A0A225DRL8</accession>
<dbReference type="GO" id="GO:0006950">
    <property type="term" value="P:response to stress"/>
    <property type="evidence" value="ECO:0007669"/>
    <property type="project" value="UniProtKB-ARBA"/>
</dbReference>
<organism evidence="2 3">
    <name type="scientific">Fimbriiglobus ruber</name>
    <dbReference type="NCBI Taxonomy" id="1908690"/>
    <lineage>
        <taxon>Bacteria</taxon>
        <taxon>Pseudomonadati</taxon>
        <taxon>Planctomycetota</taxon>
        <taxon>Planctomycetia</taxon>
        <taxon>Gemmatales</taxon>
        <taxon>Gemmataceae</taxon>
        <taxon>Fimbriiglobus</taxon>
    </lineage>
</organism>
<dbReference type="InterPro" id="IPR006640">
    <property type="entry name" value="SprT-like_domain"/>
</dbReference>
<proteinExistence type="predicted"/>
<evidence type="ECO:0000313" key="3">
    <source>
        <dbReference type="Proteomes" id="UP000214646"/>
    </source>
</evidence>
<reference evidence="3" key="1">
    <citation type="submission" date="2017-06" db="EMBL/GenBank/DDBJ databases">
        <title>Genome analysis of Fimbriiglobus ruber SP5, the first member of the order Planctomycetales with confirmed chitinolytic capability.</title>
        <authorList>
            <person name="Ravin N.V."/>
            <person name="Rakitin A.L."/>
            <person name="Ivanova A.A."/>
            <person name="Beletsky A.V."/>
            <person name="Kulichevskaya I.S."/>
            <person name="Mardanov A.V."/>
            <person name="Dedysh S.N."/>
        </authorList>
    </citation>
    <scope>NUCLEOTIDE SEQUENCE [LARGE SCALE GENOMIC DNA]</scope>
    <source>
        <strain evidence="3">SP5</strain>
    </source>
</reference>
<evidence type="ECO:0000313" key="2">
    <source>
        <dbReference type="EMBL" id="OWK43743.1"/>
    </source>
</evidence>
<comment type="caution">
    <text evidence="2">The sequence shown here is derived from an EMBL/GenBank/DDBJ whole genome shotgun (WGS) entry which is preliminary data.</text>
</comment>
<keyword evidence="3" id="KW-1185">Reference proteome</keyword>
<dbReference type="Proteomes" id="UP000214646">
    <property type="component" value="Unassembled WGS sequence"/>
</dbReference>
<dbReference type="Pfam" id="PF10263">
    <property type="entry name" value="SprT-like"/>
    <property type="match status" value="1"/>
</dbReference>
<evidence type="ECO:0000259" key="1">
    <source>
        <dbReference type="SMART" id="SM00731"/>
    </source>
</evidence>
<feature type="domain" description="SprT-like" evidence="1">
    <location>
        <begin position="1"/>
        <end position="144"/>
    </location>
</feature>
<dbReference type="EMBL" id="NIDE01000004">
    <property type="protein sequence ID" value="OWK43743.1"/>
    <property type="molecule type" value="Genomic_DNA"/>
</dbReference>
<name>A0A225DRL8_9BACT</name>
<protein>
    <submittedName>
        <fullName evidence="2">Phage protein</fullName>
    </submittedName>
</protein>